<comment type="caution">
    <text evidence="2">The sequence shown here is derived from an EMBL/GenBank/DDBJ whole genome shotgun (WGS) entry which is preliminary data.</text>
</comment>
<feature type="transmembrane region" description="Helical" evidence="1">
    <location>
        <begin position="87"/>
        <end position="106"/>
    </location>
</feature>
<keyword evidence="1" id="KW-1133">Transmembrane helix</keyword>
<gene>
    <name evidence="2" type="ORF">HNS30_08075</name>
</gene>
<evidence type="ECO:0000313" key="3">
    <source>
        <dbReference type="Proteomes" id="UP000528460"/>
    </source>
</evidence>
<feature type="transmembrane region" description="Helical" evidence="1">
    <location>
        <begin position="173"/>
        <end position="194"/>
    </location>
</feature>
<name>A0A7Y4JPV7_9BACT</name>
<accession>A0A7Y4JPV7</accession>
<keyword evidence="1" id="KW-0472">Membrane</keyword>
<dbReference type="AlphaFoldDB" id="A0A7Y4JPV7"/>
<feature type="transmembrane region" description="Helical" evidence="1">
    <location>
        <begin position="232"/>
        <end position="254"/>
    </location>
</feature>
<evidence type="ECO:0008006" key="4">
    <source>
        <dbReference type="Google" id="ProtNLM"/>
    </source>
</evidence>
<evidence type="ECO:0000313" key="2">
    <source>
        <dbReference type="EMBL" id="NOK08985.1"/>
    </source>
</evidence>
<protein>
    <recommendedName>
        <fullName evidence="4">DUF4386 family protein</fullName>
    </recommendedName>
</protein>
<dbReference type="RefSeq" id="WP_171413201.1">
    <property type="nucleotide sequence ID" value="NZ_JABFJW010000042.1"/>
</dbReference>
<dbReference type="EMBL" id="JABFJW010000042">
    <property type="protein sequence ID" value="NOK08985.1"/>
    <property type="molecule type" value="Genomic_DNA"/>
</dbReference>
<keyword evidence="1" id="KW-0812">Transmembrane</keyword>
<proteinExistence type="predicted"/>
<sequence length="263" mass="28008">MGPVSNVRRPRAKACGAPRVYLRAMPHALPAEATPGPNARSLEVTGAVVFGLYVLAQLAQSVILARAPLESDTAATFAFALSSWDRFRAASLLACFICLPAGYAAVHQRLGRQGGWALAGLMWILVFLAVEMAVRSWEFGVVASWQRDWLATTDAAERTRLAGQVNAFAQGVVALYLPLLAAHALASGAFALALRGRDRWSQLARVGFALNAFRAFLRLGAMHLGLEGLAPVASALYLPLTVFHGLAVAAWLAVPSRPPRSGP</sequence>
<evidence type="ECO:0000256" key="1">
    <source>
        <dbReference type="SAM" id="Phobius"/>
    </source>
</evidence>
<reference evidence="2 3" key="1">
    <citation type="submission" date="2020-05" db="EMBL/GenBank/DDBJ databases">
        <authorList>
            <person name="Whitworth D."/>
        </authorList>
    </citation>
    <scope>NUCLEOTIDE SEQUENCE [LARGE SCALE GENOMIC DNA]</scope>
    <source>
        <strain evidence="2 3">CA046A</strain>
    </source>
</reference>
<organism evidence="2 3">
    <name type="scientific">Corallococcus exercitus</name>
    <dbReference type="NCBI Taxonomy" id="2316736"/>
    <lineage>
        <taxon>Bacteria</taxon>
        <taxon>Pseudomonadati</taxon>
        <taxon>Myxococcota</taxon>
        <taxon>Myxococcia</taxon>
        <taxon>Myxococcales</taxon>
        <taxon>Cystobacterineae</taxon>
        <taxon>Myxococcaceae</taxon>
        <taxon>Corallococcus</taxon>
    </lineage>
</organism>
<feature type="transmembrane region" description="Helical" evidence="1">
    <location>
        <begin position="118"/>
        <end position="137"/>
    </location>
</feature>
<feature type="transmembrane region" description="Helical" evidence="1">
    <location>
        <begin position="47"/>
        <end position="67"/>
    </location>
</feature>
<dbReference type="Proteomes" id="UP000528460">
    <property type="component" value="Unassembled WGS sequence"/>
</dbReference>